<feature type="compositionally biased region" description="Polar residues" evidence="1">
    <location>
        <begin position="187"/>
        <end position="203"/>
    </location>
</feature>
<proteinExistence type="predicted"/>
<keyword evidence="3" id="KW-1185">Reference proteome</keyword>
<evidence type="ECO:0000256" key="1">
    <source>
        <dbReference type="SAM" id="MobiDB-lite"/>
    </source>
</evidence>
<dbReference type="InterPro" id="IPR048386">
    <property type="entry name" value="Med15_C"/>
</dbReference>
<feature type="compositionally biased region" description="Low complexity" evidence="1">
    <location>
        <begin position="28"/>
        <end position="43"/>
    </location>
</feature>
<sequence>MNFENNQANLPQRYVMQNVSSRMPGMSQQPQQINVPPNQQRPQGQIMSNQSQMVGQPVMSNNGQRQNIQMAPQNYYMQMQQNEQIQLGNQERRQVPVSYERTQGMIRSRMGANSTSQMLQQQQQQQMRMRQGMNSGINQPHILYVPQGPGSVPTQMTNNPQTGNIQQIQRIPSTHLSGSPMPMSHSVPPQQTNYSSNAQNNLNPSPPRGPVANVMYNNANTSGPSPQFNSALQAELRGVPNMQGYPQQHKLPPQAVITNPGQVSSHPNVQQLQQQQPHIDPDRDTPEYTNCLNYIKQYDRQLQTLVERLRMDGGNEQLLNNIEKIQAIIDGKKVVTLQFLGKLKKTVEGLIEKFDICKNMYKSSSMVLEEANQYKSITIPHYDLFHDLKSVLTKLPDEVLNIQPDNDPTPYYLREKKKNDASKIEVDINKEDEIIDDNLKFTYDENGDLRLIITCNNGRTLVLSNKASKELKKLKKFKLHNDMQPISDHTTDIAFEIFSKTPGIPPFILNVPINYPESPCSIHVSNEIKYDDNQFIYQCYQNLILKVSQNDSSISIRKYYKLWEEVCERCLTTSWGRVR</sequence>
<accession>A0A0N4Z9Z6</accession>
<organism evidence="3 4">
    <name type="scientific">Parastrongyloides trichosuri</name>
    <name type="common">Possum-specific nematode worm</name>
    <dbReference type="NCBI Taxonomy" id="131310"/>
    <lineage>
        <taxon>Eukaryota</taxon>
        <taxon>Metazoa</taxon>
        <taxon>Ecdysozoa</taxon>
        <taxon>Nematoda</taxon>
        <taxon>Chromadorea</taxon>
        <taxon>Rhabditida</taxon>
        <taxon>Tylenchina</taxon>
        <taxon>Panagrolaimomorpha</taxon>
        <taxon>Strongyloidoidea</taxon>
        <taxon>Strongyloididae</taxon>
        <taxon>Parastrongyloides</taxon>
    </lineage>
</organism>
<dbReference type="WBParaSite" id="PTRK_0000420400.1">
    <property type="protein sequence ID" value="PTRK_0000420400.1"/>
    <property type="gene ID" value="PTRK_0000420400"/>
</dbReference>
<feature type="compositionally biased region" description="Polar residues" evidence="1">
    <location>
        <begin position="215"/>
        <end position="226"/>
    </location>
</feature>
<dbReference type="Pfam" id="PF21539">
    <property type="entry name" value="Med15_C"/>
    <property type="match status" value="1"/>
</dbReference>
<reference evidence="4" key="1">
    <citation type="submission" date="2017-02" db="UniProtKB">
        <authorList>
            <consortium name="WormBaseParasite"/>
        </authorList>
    </citation>
    <scope>IDENTIFICATION</scope>
</reference>
<feature type="region of interest" description="Disordered" evidence="1">
    <location>
        <begin position="23"/>
        <end position="45"/>
    </location>
</feature>
<evidence type="ECO:0000259" key="2">
    <source>
        <dbReference type="Pfam" id="PF21539"/>
    </source>
</evidence>
<feature type="domain" description="ARC105/Med15 mediator subunit C-terminal" evidence="2">
    <location>
        <begin position="463"/>
        <end position="568"/>
    </location>
</feature>
<feature type="region of interest" description="Disordered" evidence="1">
    <location>
        <begin position="173"/>
        <end position="226"/>
    </location>
</feature>
<evidence type="ECO:0000313" key="3">
    <source>
        <dbReference type="Proteomes" id="UP000038045"/>
    </source>
</evidence>
<dbReference type="Proteomes" id="UP000038045">
    <property type="component" value="Unplaced"/>
</dbReference>
<evidence type="ECO:0000313" key="4">
    <source>
        <dbReference type="WBParaSite" id="PTRK_0000420400.1"/>
    </source>
</evidence>
<dbReference type="STRING" id="131310.A0A0N4Z9Z6"/>
<dbReference type="AlphaFoldDB" id="A0A0N4Z9Z6"/>
<protein>
    <submittedName>
        <fullName evidence="4">Mediator complex subunit 15</fullName>
    </submittedName>
</protein>
<name>A0A0N4Z9Z6_PARTI</name>